<accession>A0A1G9WPA6</accession>
<dbReference type="AlphaFoldDB" id="A0A1G9WPA6"/>
<dbReference type="InterPro" id="IPR050259">
    <property type="entry name" value="SDR"/>
</dbReference>
<evidence type="ECO:0000313" key="2">
    <source>
        <dbReference type="EMBL" id="SDM86340.1"/>
    </source>
</evidence>
<comment type="similarity">
    <text evidence="1">Belongs to the short-chain dehydrogenases/reductases (SDR) family.</text>
</comment>
<gene>
    <name evidence="2" type="ORF">SAMN04488090_4380</name>
</gene>
<dbReference type="InterPro" id="IPR036291">
    <property type="entry name" value="NAD(P)-bd_dom_sf"/>
</dbReference>
<dbReference type="EMBL" id="FNGS01000010">
    <property type="protein sequence ID" value="SDM86340.1"/>
    <property type="molecule type" value="Genomic_DNA"/>
</dbReference>
<reference evidence="2 3" key="1">
    <citation type="submission" date="2016-10" db="EMBL/GenBank/DDBJ databases">
        <authorList>
            <person name="de Groot N.N."/>
        </authorList>
    </citation>
    <scope>NUCLEOTIDE SEQUENCE [LARGE SCALE GENOMIC DNA]</scope>
    <source>
        <strain evidence="2 3">DSM 21668</strain>
    </source>
</reference>
<dbReference type="RefSeq" id="WP_093207875.1">
    <property type="nucleotide sequence ID" value="NZ_FNGS01000010.1"/>
</dbReference>
<dbReference type="FunFam" id="3.40.50.720:FF:000084">
    <property type="entry name" value="Short-chain dehydrogenase reductase"/>
    <property type="match status" value="1"/>
</dbReference>
<dbReference type="SUPFAM" id="SSF51735">
    <property type="entry name" value="NAD(P)-binding Rossmann-fold domains"/>
    <property type="match status" value="1"/>
</dbReference>
<dbReference type="STRING" id="563176.SAMN04488090_4380"/>
<keyword evidence="3" id="KW-1185">Reference proteome</keyword>
<sequence length="262" mass="27640">MNLDLTGKTALVCGSTQGLGWATAVELAQLGATVVLLARNEDRLKARVAELNRSAGQEHHYLVADFTSPENVKEAIQTFLRRHNTIHILVNNTGGPAGGAILDAEPEAFASAFSAHLLCNQVLVQAVVPGMKAAGFGRVVNIISTSVKMPLPGLGVSNTIRGAVASWSKTLAGELGPFGITVNNVLPGYTETARLDYVLGQRAERESRSLEDIKKEVSKDIPARRIGQPEEFGSAAAFLCTPAAAYINGINLPVDGGRLGCL</sequence>
<dbReference type="OrthoDB" id="9804774at2"/>
<proteinExistence type="inferred from homology"/>
<dbReference type="Gene3D" id="3.40.50.720">
    <property type="entry name" value="NAD(P)-binding Rossmann-like Domain"/>
    <property type="match status" value="1"/>
</dbReference>
<name>A0A1G9WPA6_9BACT</name>
<dbReference type="PRINTS" id="PR00081">
    <property type="entry name" value="GDHRDH"/>
</dbReference>
<dbReference type="CDD" id="cd05344">
    <property type="entry name" value="BKR_like_SDR_like"/>
    <property type="match status" value="1"/>
</dbReference>
<dbReference type="PANTHER" id="PTHR42879">
    <property type="entry name" value="3-OXOACYL-(ACYL-CARRIER-PROTEIN) REDUCTASE"/>
    <property type="match status" value="1"/>
</dbReference>
<evidence type="ECO:0000313" key="3">
    <source>
        <dbReference type="Proteomes" id="UP000198901"/>
    </source>
</evidence>
<dbReference type="InterPro" id="IPR002347">
    <property type="entry name" value="SDR_fam"/>
</dbReference>
<evidence type="ECO:0000256" key="1">
    <source>
        <dbReference type="ARBA" id="ARBA00006484"/>
    </source>
</evidence>
<dbReference type="Proteomes" id="UP000198901">
    <property type="component" value="Unassembled WGS sequence"/>
</dbReference>
<organism evidence="2 3">
    <name type="scientific">Siphonobacter aquaeclarae</name>
    <dbReference type="NCBI Taxonomy" id="563176"/>
    <lineage>
        <taxon>Bacteria</taxon>
        <taxon>Pseudomonadati</taxon>
        <taxon>Bacteroidota</taxon>
        <taxon>Cytophagia</taxon>
        <taxon>Cytophagales</taxon>
        <taxon>Cytophagaceae</taxon>
        <taxon>Siphonobacter</taxon>
    </lineage>
</organism>
<dbReference type="PANTHER" id="PTHR42879:SF6">
    <property type="entry name" value="NADPH-DEPENDENT REDUCTASE BACG"/>
    <property type="match status" value="1"/>
</dbReference>
<protein>
    <submittedName>
        <fullName evidence="2">3-oxoacyl-[acyl-carrier protein] reductase</fullName>
    </submittedName>
</protein>
<dbReference type="Pfam" id="PF13561">
    <property type="entry name" value="adh_short_C2"/>
    <property type="match status" value="1"/>
</dbReference>